<evidence type="ECO:0000256" key="6">
    <source>
        <dbReference type="RuleBase" id="RU004296"/>
    </source>
</evidence>
<proteinExistence type="inferred from homology"/>
<dbReference type="GO" id="GO:0004252">
    <property type="term" value="F:serine-type endopeptidase activity"/>
    <property type="evidence" value="ECO:0007669"/>
    <property type="project" value="InterPro"/>
</dbReference>
<evidence type="ECO:0000256" key="4">
    <source>
        <dbReference type="ARBA" id="ARBA00022801"/>
    </source>
</evidence>
<dbReference type="OrthoDB" id="1855925at2"/>
<sequence length="336" mass="35404">MKFPVHKHHARFAACLLGSLCMISLSATASSAYPDRKPTRDDLVVTLTSSGESYNVATGAPTLEAVRTVDADEGDGRPLFSPHNDPKPRTQGDLPPVRSSQGSGIGINGVIGSDDRTRVANTTVYPYSAMVQLEVVFDGEGFICSGFMISADTVGTAGHCIHEGATDTQGLELGTVGEFAEQVIAYPGRDGDYLPYGSCLGVELYISGGWGNGSYVAYDYGAIKLDCEVGNVTGTLGYTTRTASNAVLAGYPGDKTPYATLWQDYGDVSKFALGTRYEYAIDTFGGQSGGPVYYSPRDCNGSCAVGIHAYGLAQSNTGTAISTVDGSFDNFSAWRQ</sequence>
<feature type="chain" id="PRO_5039762452" description="Serine protease" evidence="6">
    <location>
        <begin position="30"/>
        <end position="336"/>
    </location>
</feature>
<dbReference type="AlphaFoldDB" id="A0A3L8PHZ7"/>
<feature type="signal peptide" evidence="6">
    <location>
        <begin position="1"/>
        <end position="29"/>
    </location>
</feature>
<protein>
    <recommendedName>
        <fullName evidence="6">Serine protease</fullName>
        <ecNumber evidence="6">3.4.21.-</ecNumber>
    </recommendedName>
</protein>
<evidence type="ECO:0000259" key="8">
    <source>
        <dbReference type="Pfam" id="PF00089"/>
    </source>
</evidence>
<evidence type="ECO:0000256" key="3">
    <source>
        <dbReference type="ARBA" id="ARBA00022729"/>
    </source>
</evidence>
<feature type="region of interest" description="Disordered" evidence="7">
    <location>
        <begin position="72"/>
        <end position="100"/>
    </location>
</feature>
<evidence type="ECO:0000313" key="9">
    <source>
        <dbReference type="EMBL" id="RLV54927.1"/>
    </source>
</evidence>
<dbReference type="PANTHER" id="PTHR15462">
    <property type="entry name" value="SERINE PROTEASE"/>
    <property type="match status" value="1"/>
</dbReference>
<dbReference type="PANTHER" id="PTHR15462:SF8">
    <property type="entry name" value="SERINE PROTEASE"/>
    <property type="match status" value="1"/>
</dbReference>
<dbReference type="Pfam" id="PF00089">
    <property type="entry name" value="Trypsin"/>
    <property type="match status" value="1"/>
</dbReference>
<keyword evidence="3 6" id="KW-0732">Signal</keyword>
<evidence type="ECO:0000256" key="5">
    <source>
        <dbReference type="ARBA" id="ARBA00022825"/>
    </source>
</evidence>
<dbReference type="InterPro" id="IPR001254">
    <property type="entry name" value="Trypsin_dom"/>
</dbReference>
<name>A0A3L8PHZ7_9ACTN</name>
<keyword evidence="4 6" id="KW-0378">Hydrolase</keyword>
<evidence type="ECO:0000256" key="2">
    <source>
        <dbReference type="ARBA" id="ARBA00022670"/>
    </source>
</evidence>
<dbReference type="InterPro" id="IPR050966">
    <property type="entry name" value="Glutamyl_endopeptidase"/>
</dbReference>
<dbReference type="PRINTS" id="PR00839">
    <property type="entry name" value="V8PROTEASE"/>
</dbReference>
<organism evidence="9 10">
    <name type="scientific">Aeromicrobium phragmitis</name>
    <dbReference type="NCBI Taxonomy" id="2478914"/>
    <lineage>
        <taxon>Bacteria</taxon>
        <taxon>Bacillati</taxon>
        <taxon>Actinomycetota</taxon>
        <taxon>Actinomycetes</taxon>
        <taxon>Propionibacteriales</taxon>
        <taxon>Nocardioidaceae</taxon>
        <taxon>Aeromicrobium</taxon>
    </lineage>
</organism>
<dbReference type="Gene3D" id="2.40.10.10">
    <property type="entry name" value="Trypsin-like serine proteases"/>
    <property type="match status" value="2"/>
</dbReference>
<feature type="domain" description="Peptidase S1" evidence="8">
    <location>
        <begin position="121"/>
        <end position="169"/>
    </location>
</feature>
<evidence type="ECO:0000313" key="10">
    <source>
        <dbReference type="Proteomes" id="UP000282515"/>
    </source>
</evidence>
<keyword evidence="2 6" id="KW-0645">Protease</keyword>
<keyword evidence="5 6" id="KW-0720">Serine protease</keyword>
<reference evidence="9 10" key="1">
    <citation type="submission" date="2018-10" db="EMBL/GenBank/DDBJ databases">
        <title>Aeromicrobium sp. 9W16Y-2 whole genome shotgun sequence.</title>
        <authorList>
            <person name="Li F."/>
        </authorList>
    </citation>
    <scope>NUCLEOTIDE SEQUENCE [LARGE SCALE GENOMIC DNA]</scope>
    <source>
        <strain evidence="9 10">9W16Y-2</strain>
    </source>
</reference>
<dbReference type="InterPro" id="IPR043504">
    <property type="entry name" value="Peptidase_S1_PA_chymotrypsin"/>
</dbReference>
<evidence type="ECO:0000256" key="7">
    <source>
        <dbReference type="SAM" id="MobiDB-lite"/>
    </source>
</evidence>
<dbReference type="EMBL" id="RDBF01000012">
    <property type="protein sequence ID" value="RLV54927.1"/>
    <property type="molecule type" value="Genomic_DNA"/>
</dbReference>
<comment type="caution">
    <text evidence="9">The sequence shown here is derived from an EMBL/GenBank/DDBJ whole genome shotgun (WGS) entry which is preliminary data.</text>
</comment>
<dbReference type="SUPFAM" id="SSF50494">
    <property type="entry name" value="Trypsin-like serine proteases"/>
    <property type="match status" value="1"/>
</dbReference>
<dbReference type="InterPro" id="IPR008256">
    <property type="entry name" value="Peptidase_S1B"/>
</dbReference>
<dbReference type="GO" id="GO:0006508">
    <property type="term" value="P:proteolysis"/>
    <property type="evidence" value="ECO:0007669"/>
    <property type="project" value="UniProtKB-KW"/>
</dbReference>
<dbReference type="RefSeq" id="WP_121795203.1">
    <property type="nucleotide sequence ID" value="NZ_RDBF01000012.1"/>
</dbReference>
<gene>
    <name evidence="9" type="ORF">D9V41_14005</name>
</gene>
<keyword evidence="10" id="KW-1185">Reference proteome</keyword>
<dbReference type="Proteomes" id="UP000282515">
    <property type="component" value="Unassembled WGS sequence"/>
</dbReference>
<comment type="similarity">
    <text evidence="1 6">Belongs to the peptidase S1B family.</text>
</comment>
<accession>A0A3L8PHZ7</accession>
<dbReference type="EC" id="3.4.21.-" evidence="6"/>
<evidence type="ECO:0000256" key="1">
    <source>
        <dbReference type="ARBA" id="ARBA00008764"/>
    </source>
</evidence>
<dbReference type="InterPro" id="IPR009003">
    <property type="entry name" value="Peptidase_S1_PA"/>
</dbReference>